<evidence type="ECO:0000313" key="4">
    <source>
        <dbReference type="Proteomes" id="UP000231990"/>
    </source>
</evidence>
<reference evidence="3 4" key="1">
    <citation type="submission" date="2017-07" db="EMBL/GenBank/DDBJ databases">
        <title>Leptospira spp. isolated from tropical soils.</title>
        <authorList>
            <person name="Thibeaux R."/>
            <person name="Iraola G."/>
            <person name="Ferres I."/>
            <person name="Bierque E."/>
            <person name="Girault D."/>
            <person name="Soupe-Gilbert M.-E."/>
            <person name="Picardeau M."/>
            <person name="Goarant C."/>
        </authorList>
    </citation>
    <scope>NUCLEOTIDE SEQUENCE [LARGE SCALE GENOMIC DNA]</scope>
    <source>
        <strain evidence="2 4">FH1-B-B1</strain>
        <strain evidence="1 3">FH1-B-C1</strain>
    </source>
</reference>
<organism evidence="2 4">
    <name type="scientific">Leptospira perolatii</name>
    <dbReference type="NCBI Taxonomy" id="2023191"/>
    <lineage>
        <taxon>Bacteria</taxon>
        <taxon>Pseudomonadati</taxon>
        <taxon>Spirochaetota</taxon>
        <taxon>Spirochaetia</taxon>
        <taxon>Leptospirales</taxon>
        <taxon>Leptospiraceae</taxon>
        <taxon>Leptospira</taxon>
    </lineage>
</organism>
<accession>A0A2M9ZI85</accession>
<dbReference type="Proteomes" id="UP000231962">
    <property type="component" value="Unassembled WGS sequence"/>
</dbReference>
<sequence>MNRILFVSLILPLFLGCASRYKFTPPSPDFVPTKVDRKWKVAYLGFHTFKSSVLRNQDGTIDFEALIEPGMRSLPSPILGTFPNPEELKSTANRKDIPEDKVQSFAKDYLSQAGPSGVKEIEKFVEIRKEGEAYKYSLKTLPFDYYVIGIHAPTLEKTSASVGMNFVTIFSTLFSVVTLGILPSYESYQAYTKVIVYDKNLNKVKDWQYDNSYTVWRALWISPNPKECSIGSLGCLGMFSPSVQTNQPLVFAGTIPKVQSDLQEFFAKSK</sequence>
<dbReference type="EMBL" id="NPDZ01000020">
    <property type="protein sequence ID" value="PJZ71780.1"/>
    <property type="molecule type" value="Genomic_DNA"/>
</dbReference>
<comment type="caution">
    <text evidence="2">The sequence shown here is derived from an EMBL/GenBank/DDBJ whole genome shotgun (WGS) entry which is preliminary data.</text>
</comment>
<dbReference type="RefSeq" id="WP_100715381.1">
    <property type="nucleotide sequence ID" value="NZ_NPDY01000029.1"/>
</dbReference>
<dbReference type="EMBL" id="NPDY01000029">
    <property type="protein sequence ID" value="PJZ68233.1"/>
    <property type="molecule type" value="Genomic_DNA"/>
</dbReference>
<gene>
    <name evidence="1" type="ORF">CH360_17375</name>
    <name evidence="2" type="ORF">CH373_17800</name>
</gene>
<dbReference type="Proteomes" id="UP000231990">
    <property type="component" value="Unassembled WGS sequence"/>
</dbReference>
<evidence type="ECO:0000313" key="2">
    <source>
        <dbReference type="EMBL" id="PJZ71780.1"/>
    </source>
</evidence>
<evidence type="ECO:0000313" key="1">
    <source>
        <dbReference type="EMBL" id="PJZ68233.1"/>
    </source>
</evidence>
<name>A0A2M9ZI85_9LEPT</name>
<dbReference type="NCBIfam" id="NF047480">
    <property type="entry name" value="Lepto_Lp29"/>
    <property type="match status" value="1"/>
</dbReference>
<keyword evidence="3" id="KW-1185">Reference proteome</keyword>
<proteinExistence type="predicted"/>
<dbReference type="OrthoDB" id="322123at2"/>
<evidence type="ECO:0000313" key="3">
    <source>
        <dbReference type="Proteomes" id="UP000231962"/>
    </source>
</evidence>
<evidence type="ECO:0008006" key="5">
    <source>
        <dbReference type="Google" id="ProtNLM"/>
    </source>
</evidence>
<dbReference type="PROSITE" id="PS51257">
    <property type="entry name" value="PROKAR_LIPOPROTEIN"/>
    <property type="match status" value="1"/>
</dbReference>
<dbReference type="AlphaFoldDB" id="A0A2M9ZI85"/>
<protein>
    <recommendedName>
        <fullName evidence="5">Lipoprotein</fullName>
    </recommendedName>
</protein>